<keyword evidence="4 9" id="KW-0812">Transmembrane</keyword>
<feature type="transmembrane region" description="Helical" evidence="11">
    <location>
        <begin position="21"/>
        <end position="40"/>
    </location>
</feature>
<comment type="function">
    <text evidence="9">One gap junction consists of a cluster of closely packed pairs of transmembrane channels, the connexons, through which materials of low MW diffuse from one cell to a neighboring cell.</text>
</comment>
<dbReference type="GO" id="GO:0007267">
    <property type="term" value="P:cell-cell signaling"/>
    <property type="evidence" value="ECO:0007669"/>
    <property type="project" value="TreeGrafter"/>
</dbReference>
<dbReference type="InterPro" id="IPR038359">
    <property type="entry name" value="Connexin_N_sf"/>
</dbReference>
<evidence type="ECO:0000256" key="11">
    <source>
        <dbReference type="SAM" id="Phobius"/>
    </source>
</evidence>
<dbReference type="PANTHER" id="PTHR11984">
    <property type="entry name" value="CONNEXIN"/>
    <property type="match status" value="1"/>
</dbReference>
<feature type="region of interest" description="Disordered" evidence="10">
    <location>
        <begin position="262"/>
        <end position="293"/>
    </location>
</feature>
<organism evidence="14 15">
    <name type="scientific">Petromyzon marinus</name>
    <name type="common">Sea lamprey</name>
    <dbReference type="NCBI Taxonomy" id="7757"/>
    <lineage>
        <taxon>Eukaryota</taxon>
        <taxon>Metazoa</taxon>
        <taxon>Chordata</taxon>
        <taxon>Craniata</taxon>
        <taxon>Vertebrata</taxon>
        <taxon>Cyclostomata</taxon>
        <taxon>Hyperoartia</taxon>
        <taxon>Petromyzontiformes</taxon>
        <taxon>Petromyzontidae</taxon>
        <taxon>Petromyzon</taxon>
    </lineage>
</organism>
<keyword evidence="5 9" id="KW-0303">Gap junction</keyword>
<dbReference type="SMART" id="SM00037">
    <property type="entry name" value="CNX"/>
    <property type="match status" value="1"/>
</dbReference>
<protein>
    <recommendedName>
        <fullName evidence="9">Gap junction protein</fullName>
    </recommendedName>
</protein>
<dbReference type="Pfam" id="PF00029">
    <property type="entry name" value="Connexin"/>
    <property type="match status" value="1"/>
</dbReference>
<dbReference type="InterPro" id="IPR017990">
    <property type="entry name" value="Connexin_CS"/>
</dbReference>
<comment type="subcellular location">
    <subcellularLocation>
        <location evidence="1">Cell junction</location>
        <location evidence="1">Gap junction</location>
    </subcellularLocation>
    <subcellularLocation>
        <location evidence="2 9">Cell membrane</location>
        <topology evidence="2 9">Multi-pass membrane protein</topology>
    </subcellularLocation>
</comment>
<dbReference type="GO" id="GO:0005922">
    <property type="term" value="C:connexin complex"/>
    <property type="evidence" value="ECO:0007669"/>
    <property type="project" value="InterPro"/>
</dbReference>
<feature type="domain" description="Connexin N-terminal" evidence="12">
    <location>
        <begin position="42"/>
        <end position="75"/>
    </location>
</feature>
<dbReference type="SMART" id="SM01089">
    <property type="entry name" value="Connexin_CCC"/>
    <property type="match status" value="1"/>
</dbReference>
<proteinExistence type="inferred from homology"/>
<evidence type="ECO:0000256" key="10">
    <source>
        <dbReference type="SAM" id="MobiDB-lite"/>
    </source>
</evidence>
<dbReference type="Proteomes" id="UP001318040">
    <property type="component" value="Chromosome 81"/>
</dbReference>
<dbReference type="PROSITE" id="PS00408">
    <property type="entry name" value="CONNEXINS_2"/>
    <property type="match status" value="1"/>
</dbReference>
<keyword evidence="7 11" id="KW-1133">Transmembrane helix</keyword>
<evidence type="ECO:0000313" key="14">
    <source>
        <dbReference type="Proteomes" id="UP001318040"/>
    </source>
</evidence>
<evidence type="ECO:0000256" key="2">
    <source>
        <dbReference type="ARBA" id="ARBA00004651"/>
    </source>
</evidence>
<reference evidence="15" key="1">
    <citation type="submission" date="2025-08" db="UniProtKB">
        <authorList>
            <consortium name="RefSeq"/>
        </authorList>
    </citation>
    <scope>IDENTIFICATION</scope>
    <source>
        <tissue evidence="15">Sperm</tissue>
    </source>
</reference>
<evidence type="ECO:0000256" key="3">
    <source>
        <dbReference type="ARBA" id="ARBA00022475"/>
    </source>
</evidence>
<feature type="transmembrane region" description="Helical" evidence="11">
    <location>
        <begin position="76"/>
        <end position="96"/>
    </location>
</feature>
<keyword evidence="3" id="KW-1003">Cell membrane</keyword>
<accession>A0AAJ7UIY4</accession>
<evidence type="ECO:0000256" key="9">
    <source>
        <dbReference type="RuleBase" id="RU000630"/>
    </source>
</evidence>
<keyword evidence="8 11" id="KW-0472">Membrane</keyword>
<evidence type="ECO:0000256" key="1">
    <source>
        <dbReference type="ARBA" id="ARBA00004610"/>
    </source>
</evidence>
<feature type="compositionally biased region" description="Gly residues" evidence="10">
    <location>
        <begin position="334"/>
        <end position="346"/>
    </location>
</feature>
<dbReference type="RefSeq" id="XP_032837343.1">
    <property type="nucleotide sequence ID" value="XM_032981452.1"/>
</dbReference>
<dbReference type="KEGG" id="pmrn:116958723"/>
<feature type="region of interest" description="Disordered" evidence="10">
    <location>
        <begin position="115"/>
        <end position="136"/>
    </location>
</feature>
<gene>
    <name evidence="15" type="primary">LOC116958723</name>
</gene>
<dbReference type="InterPro" id="IPR013092">
    <property type="entry name" value="Connexin_N"/>
</dbReference>
<evidence type="ECO:0000259" key="13">
    <source>
        <dbReference type="SMART" id="SM01089"/>
    </source>
</evidence>
<dbReference type="PRINTS" id="PR00206">
    <property type="entry name" value="CONNEXIN"/>
</dbReference>
<evidence type="ECO:0000259" key="12">
    <source>
        <dbReference type="SMART" id="SM00037"/>
    </source>
</evidence>
<evidence type="ECO:0000256" key="4">
    <source>
        <dbReference type="ARBA" id="ARBA00022692"/>
    </source>
</evidence>
<sequence>MSWSFLTRLLEEISLHSTYLGKLWLTTFLILRIMLTIAAGESIYHDEQSSFMCNSQQPGCTNVCYDSFAPLSYVRFWIFQIITVAAPSILYLAFAIHRIQRSSRVHSRVVIRRSEGSTGHKKHRRTEQAEENVQAEKGGEFADEAGEVKKNDHRWHDGRRAIPADGLMWAYTLQLVLRTVAEVGFLLGQYVMYGLEVIPRFECPRRHPCRHRVDCFVSRPTEKTVFLYVMYAVGGLSLALDLAELWHLGMGALGDLLPGSRAKRQQRIANGDPPPPPPPPPRRAAETEEAAPRQVAITPAAASQLQGYLRAIQRRLELTVSPPPRRARATRGYGESGAGRGGGGGEGGRRETPALRSAAVAVSKNPQVQLGKKYEVAAVADELLELPLNLALVSPAHTPNWELVSDVVNVVSRVYRSPKHCRSRYEAVVVPREEGKLLYDFHPKKKQKTKGVYKTKSRQPLCTSQIFAQDEHTAQTELFSAKFELARSSAAKRRMSLKPVPILTTSL</sequence>
<dbReference type="PANTHER" id="PTHR11984:SF117">
    <property type="entry name" value="GAP JUNCTION PROTEIN"/>
    <property type="match status" value="1"/>
</dbReference>
<feature type="domain" description="Connexin cysteine-rich" evidence="13">
    <location>
        <begin position="181"/>
        <end position="248"/>
    </location>
</feature>
<feature type="region of interest" description="Disordered" evidence="10">
    <location>
        <begin position="319"/>
        <end position="353"/>
    </location>
</feature>
<evidence type="ECO:0000313" key="15">
    <source>
        <dbReference type="RefSeq" id="XP_032837343.1"/>
    </source>
</evidence>
<name>A0AAJ7UIY4_PETMA</name>
<dbReference type="Gene3D" id="1.20.1440.80">
    <property type="entry name" value="Gap junction channel protein cysteine-rich domain"/>
    <property type="match status" value="1"/>
</dbReference>
<keyword evidence="6" id="KW-0965">Cell junction</keyword>
<dbReference type="InterPro" id="IPR019570">
    <property type="entry name" value="Connexin_CCC"/>
</dbReference>
<evidence type="ECO:0000256" key="5">
    <source>
        <dbReference type="ARBA" id="ARBA00022868"/>
    </source>
</evidence>
<keyword evidence="14" id="KW-1185">Reference proteome</keyword>
<evidence type="ECO:0000256" key="8">
    <source>
        <dbReference type="ARBA" id="ARBA00023136"/>
    </source>
</evidence>
<comment type="similarity">
    <text evidence="9">Belongs to the connexin family.</text>
</comment>
<dbReference type="AlphaFoldDB" id="A0AAJ7UIY4"/>
<evidence type="ECO:0000256" key="6">
    <source>
        <dbReference type="ARBA" id="ARBA00022949"/>
    </source>
</evidence>
<dbReference type="GO" id="GO:0005243">
    <property type="term" value="F:gap junction channel activity"/>
    <property type="evidence" value="ECO:0007669"/>
    <property type="project" value="TreeGrafter"/>
</dbReference>
<feature type="compositionally biased region" description="Pro residues" evidence="10">
    <location>
        <begin position="272"/>
        <end position="282"/>
    </location>
</feature>
<evidence type="ECO:0000256" key="7">
    <source>
        <dbReference type="ARBA" id="ARBA00022989"/>
    </source>
</evidence>
<dbReference type="InterPro" id="IPR000500">
    <property type="entry name" value="Connexin"/>
</dbReference>
<comment type="subunit">
    <text evidence="9">A connexon is composed of a hexamer of connexins.</text>
</comment>